<dbReference type="InterPro" id="IPR046346">
    <property type="entry name" value="Aminoacid_DH-like_N_sf"/>
</dbReference>
<organism evidence="5 6">
    <name type="scientific">Streblomastix strix</name>
    <dbReference type="NCBI Taxonomy" id="222440"/>
    <lineage>
        <taxon>Eukaryota</taxon>
        <taxon>Metamonada</taxon>
        <taxon>Preaxostyla</taxon>
        <taxon>Oxymonadida</taxon>
        <taxon>Streblomastigidae</taxon>
        <taxon>Streblomastix</taxon>
    </lineage>
</organism>
<feature type="binding site" evidence="3">
    <location>
        <position position="267"/>
    </location>
    <ligand>
        <name>a divalent metal cation</name>
        <dbReference type="ChEBI" id="CHEBI:60240"/>
    </ligand>
</feature>
<evidence type="ECO:0000313" key="5">
    <source>
        <dbReference type="EMBL" id="KAA6389648.1"/>
    </source>
</evidence>
<evidence type="ECO:0000256" key="3">
    <source>
        <dbReference type="PIRSR" id="PIRSR000106-3"/>
    </source>
</evidence>
<dbReference type="InterPro" id="IPR001891">
    <property type="entry name" value="Malic_OxRdtase"/>
</dbReference>
<dbReference type="GO" id="GO:0004471">
    <property type="term" value="F:malate dehydrogenase (decarboxylating) (NAD+) activity"/>
    <property type="evidence" value="ECO:0007669"/>
    <property type="project" value="TreeGrafter"/>
</dbReference>
<comment type="caution">
    <text evidence="5">The sequence shown here is derived from an EMBL/GenBank/DDBJ whole genome shotgun (WGS) entry which is preliminary data.</text>
</comment>
<evidence type="ECO:0000313" key="6">
    <source>
        <dbReference type="Proteomes" id="UP000324800"/>
    </source>
</evidence>
<dbReference type="GO" id="GO:0046872">
    <property type="term" value="F:metal ion binding"/>
    <property type="evidence" value="ECO:0007669"/>
    <property type="project" value="UniProtKB-KW"/>
</dbReference>
<proteinExistence type="predicted"/>
<dbReference type="PROSITE" id="PS00331">
    <property type="entry name" value="MALIC_ENZYMES"/>
    <property type="match status" value="1"/>
</dbReference>
<dbReference type="InterPro" id="IPR015884">
    <property type="entry name" value="Malic_enzyme_CS"/>
</dbReference>
<feature type="active site" description="Proton acceptor" evidence="2">
    <location>
        <position position="172"/>
    </location>
</feature>
<dbReference type="GO" id="GO:0005739">
    <property type="term" value="C:mitochondrion"/>
    <property type="evidence" value="ECO:0007669"/>
    <property type="project" value="TreeGrafter"/>
</dbReference>
<reference evidence="5 6" key="1">
    <citation type="submission" date="2019-03" db="EMBL/GenBank/DDBJ databases">
        <title>Single cell metagenomics reveals metabolic interactions within the superorganism composed of flagellate Streblomastix strix and complex community of Bacteroidetes bacteria on its surface.</title>
        <authorList>
            <person name="Treitli S.C."/>
            <person name="Kolisko M."/>
            <person name="Husnik F."/>
            <person name="Keeling P."/>
            <person name="Hampl V."/>
        </authorList>
    </citation>
    <scope>NUCLEOTIDE SEQUENCE [LARGE SCALE GENOMIC DNA]</scope>
    <source>
        <strain evidence="5">ST1C</strain>
    </source>
</reference>
<dbReference type="GO" id="GO:0006108">
    <property type="term" value="P:malate metabolic process"/>
    <property type="evidence" value="ECO:0007669"/>
    <property type="project" value="TreeGrafter"/>
</dbReference>
<feature type="binding site" evidence="3">
    <location>
        <position position="244"/>
    </location>
    <ligand>
        <name>a divalent metal cation</name>
        <dbReference type="ChEBI" id="CHEBI:60240"/>
    </ligand>
</feature>
<feature type="active site" description="Proton donor" evidence="2">
    <location>
        <position position="101"/>
    </location>
</feature>
<keyword evidence="3" id="KW-0479">Metal-binding</keyword>
<accession>A0A5J4W486</accession>
<comment type="cofactor">
    <cofactor evidence="3">
        <name>Mg(2+)</name>
        <dbReference type="ChEBI" id="CHEBI:18420"/>
    </cofactor>
    <cofactor evidence="3">
        <name>Mn(2+)</name>
        <dbReference type="ChEBI" id="CHEBI:29035"/>
    </cofactor>
    <text evidence="3">Divalent metal cations. Prefers magnesium or manganese.</text>
</comment>
<evidence type="ECO:0000259" key="4">
    <source>
        <dbReference type="SMART" id="SM01274"/>
    </source>
</evidence>
<dbReference type="OrthoDB" id="5365701at2759"/>
<keyword evidence="1" id="KW-0560">Oxidoreductase</keyword>
<gene>
    <name evidence="5" type="ORF">EZS28_014823</name>
</gene>
<feature type="domain" description="Malic enzyme N-terminal" evidence="4">
    <location>
        <begin position="78"/>
        <end position="258"/>
    </location>
</feature>
<dbReference type="PANTHER" id="PTHR23406">
    <property type="entry name" value="MALIC ENZYME-RELATED"/>
    <property type="match status" value="1"/>
</dbReference>
<dbReference type="Gene3D" id="3.40.50.10380">
    <property type="entry name" value="Malic enzyme, N-terminal domain"/>
    <property type="match status" value="1"/>
</dbReference>
<evidence type="ECO:0000256" key="1">
    <source>
        <dbReference type="ARBA" id="ARBA00023002"/>
    </source>
</evidence>
<evidence type="ECO:0000256" key="2">
    <source>
        <dbReference type="PIRSR" id="PIRSR000106-1"/>
    </source>
</evidence>
<sequence length="304" mass="34038">MRIGNVRPGADLEIDQQNLDGLLKSPEVPKVIMRESLGISGLLPPRVLPPELQERRILQEFVSLTDSMAKFLLLSDLYDRSVHLYYFIVCRNFAKLAPYIYTRMQAPTASSSTSGTARSAVYNIPQSNAATATKSQPTGPYKTYPLQQSQMEAIFQAQEIQELMALALPIGKLALYCAAAGCDPRLTLPAQIDVGTRNKPPREHELYLGLNRDREIGESYYSFVEEVILSINKRWPKAQIQFEDFGFENAFELLSRWRNRLLSFNDDIQGTGAVALSAIICACRARASALEKKIKTTYSSANHI</sequence>
<name>A0A5J4W486_9EUKA</name>
<feature type="binding site" evidence="3">
    <location>
        <position position="243"/>
    </location>
    <ligand>
        <name>a divalent metal cation</name>
        <dbReference type="ChEBI" id="CHEBI:60240"/>
    </ligand>
</feature>
<dbReference type="InterPro" id="IPR012301">
    <property type="entry name" value="Malic_N_dom"/>
</dbReference>
<dbReference type="Proteomes" id="UP000324800">
    <property type="component" value="Unassembled WGS sequence"/>
</dbReference>
<dbReference type="SUPFAM" id="SSF53223">
    <property type="entry name" value="Aminoacid dehydrogenase-like, N-terminal domain"/>
    <property type="match status" value="1"/>
</dbReference>
<dbReference type="PANTHER" id="PTHR23406:SF32">
    <property type="entry name" value="NADP-DEPENDENT MALIC ENZYME"/>
    <property type="match status" value="1"/>
</dbReference>
<dbReference type="PIRSF" id="PIRSF000106">
    <property type="entry name" value="ME"/>
    <property type="match status" value="1"/>
</dbReference>
<protein>
    <submittedName>
        <fullName evidence="5">NADP-dependent malic enzyme</fullName>
    </submittedName>
</protein>
<dbReference type="EMBL" id="SNRW01003505">
    <property type="protein sequence ID" value="KAA6389648.1"/>
    <property type="molecule type" value="Genomic_DNA"/>
</dbReference>
<dbReference type="PRINTS" id="PR00072">
    <property type="entry name" value="MALOXRDTASE"/>
</dbReference>
<dbReference type="Pfam" id="PF00390">
    <property type="entry name" value="malic"/>
    <property type="match status" value="1"/>
</dbReference>
<dbReference type="InterPro" id="IPR037062">
    <property type="entry name" value="Malic_N_dom_sf"/>
</dbReference>
<dbReference type="AlphaFoldDB" id="A0A5J4W486"/>
<dbReference type="Gene3D" id="1.20.1370.30">
    <property type="match status" value="1"/>
</dbReference>
<dbReference type="SMART" id="SM01274">
    <property type="entry name" value="malic"/>
    <property type="match status" value="1"/>
</dbReference>